<proteinExistence type="predicted"/>
<sequence>MPEPSQGRRILPCTATEATKAENQNRCCAKQGSSRDASGLLPKTGPHIARCRFTNRNNPAGPTSPWPLDPATTHPVKLETAMRAVRK</sequence>
<feature type="region of interest" description="Disordered" evidence="1">
    <location>
        <begin position="52"/>
        <end position="87"/>
    </location>
</feature>
<evidence type="ECO:0000313" key="2">
    <source>
        <dbReference type="EMBL" id="ODV81299.1"/>
    </source>
</evidence>
<dbReference type="GeneID" id="30980693"/>
<gene>
    <name evidence="2" type="ORF">CANTADRAFT_203785</name>
</gene>
<protein>
    <submittedName>
        <fullName evidence="2">Uncharacterized protein</fullName>
    </submittedName>
</protein>
<dbReference type="Proteomes" id="UP000094285">
    <property type="component" value="Unassembled WGS sequence"/>
</dbReference>
<organism evidence="2 3">
    <name type="scientific">Suhomyces tanzawaensis NRRL Y-17324</name>
    <dbReference type="NCBI Taxonomy" id="984487"/>
    <lineage>
        <taxon>Eukaryota</taxon>
        <taxon>Fungi</taxon>
        <taxon>Dikarya</taxon>
        <taxon>Ascomycota</taxon>
        <taxon>Saccharomycotina</taxon>
        <taxon>Pichiomycetes</taxon>
        <taxon>Debaryomycetaceae</taxon>
        <taxon>Suhomyces</taxon>
    </lineage>
</organism>
<dbReference type="RefSeq" id="XP_020066421.1">
    <property type="nucleotide sequence ID" value="XM_020206556.1"/>
</dbReference>
<evidence type="ECO:0000256" key="1">
    <source>
        <dbReference type="SAM" id="MobiDB-lite"/>
    </source>
</evidence>
<accession>A0A1E4SP51</accession>
<reference evidence="3" key="1">
    <citation type="submission" date="2016-05" db="EMBL/GenBank/DDBJ databases">
        <title>Comparative genomics of biotechnologically important yeasts.</title>
        <authorList>
            <consortium name="DOE Joint Genome Institute"/>
            <person name="Riley R."/>
            <person name="Haridas S."/>
            <person name="Wolfe K.H."/>
            <person name="Lopes M.R."/>
            <person name="Hittinger C.T."/>
            <person name="Goker M."/>
            <person name="Salamov A."/>
            <person name="Wisecaver J."/>
            <person name="Long T.M."/>
            <person name="Aerts A.L."/>
            <person name="Barry K."/>
            <person name="Choi C."/>
            <person name="Clum A."/>
            <person name="Coughlan A.Y."/>
            <person name="Deshpande S."/>
            <person name="Douglass A.P."/>
            <person name="Hanson S.J."/>
            <person name="Klenk H.-P."/>
            <person name="Labutti K."/>
            <person name="Lapidus A."/>
            <person name="Lindquist E."/>
            <person name="Lipzen A."/>
            <person name="Meier-Kolthoff J.P."/>
            <person name="Ohm R.A."/>
            <person name="Otillar R.P."/>
            <person name="Pangilinan J."/>
            <person name="Peng Y."/>
            <person name="Rokas A."/>
            <person name="Rosa C.A."/>
            <person name="Scheuner C."/>
            <person name="Sibirny A.A."/>
            <person name="Slot J.C."/>
            <person name="Stielow J.B."/>
            <person name="Sun H."/>
            <person name="Kurtzman C.P."/>
            <person name="Blackwell M."/>
            <person name="Grigoriev I.V."/>
            <person name="Jeffries T.W."/>
        </authorList>
    </citation>
    <scope>NUCLEOTIDE SEQUENCE [LARGE SCALE GENOMIC DNA]</scope>
    <source>
        <strain evidence="3">NRRL Y-17324</strain>
    </source>
</reference>
<evidence type="ECO:0000313" key="3">
    <source>
        <dbReference type="Proteomes" id="UP000094285"/>
    </source>
</evidence>
<name>A0A1E4SP51_9ASCO</name>
<keyword evidence="3" id="KW-1185">Reference proteome</keyword>
<dbReference type="EMBL" id="KV453910">
    <property type="protein sequence ID" value="ODV81299.1"/>
    <property type="molecule type" value="Genomic_DNA"/>
</dbReference>
<dbReference type="AlphaFoldDB" id="A0A1E4SP51"/>